<accession>I0IGL9</accession>
<dbReference type="PANTHER" id="PTHR33677">
    <property type="entry name" value="TRANSCRIPTIONAL REPRESSOR FRMR-RELATED"/>
    <property type="match status" value="1"/>
</dbReference>
<proteinExistence type="inferred from homology"/>
<dbReference type="Gene3D" id="1.20.58.1000">
    <property type="entry name" value="Metal-sensitive repressor, helix protomer"/>
    <property type="match status" value="1"/>
</dbReference>
<dbReference type="OrthoDB" id="9811244at2"/>
<evidence type="ECO:0000256" key="2">
    <source>
        <dbReference type="SAM" id="MobiDB-lite"/>
    </source>
</evidence>
<gene>
    <name evidence="3" type="ordered locus">PSMK_22480</name>
</gene>
<feature type="region of interest" description="Disordered" evidence="2">
    <location>
        <begin position="1"/>
        <end position="20"/>
    </location>
</feature>
<dbReference type="GO" id="GO:0046872">
    <property type="term" value="F:metal ion binding"/>
    <property type="evidence" value="ECO:0007669"/>
    <property type="project" value="InterPro"/>
</dbReference>
<dbReference type="KEGG" id="phm:PSMK_22480"/>
<organism evidence="3 4">
    <name type="scientific">Phycisphaera mikurensis (strain NBRC 102666 / KCTC 22515 / FYK2301M01)</name>
    <dbReference type="NCBI Taxonomy" id="1142394"/>
    <lineage>
        <taxon>Bacteria</taxon>
        <taxon>Pseudomonadati</taxon>
        <taxon>Planctomycetota</taxon>
        <taxon>Phycisphaerae</taxon>
        <taxon>Phycisphaerales</taxon>
        <taxon>Phycisphaeraceae</taxon>
        <taxon>Phycisphaera</taxon>
    </lineage>
</organism>
<dbReference type="CDD" id="cd10148">
    <property type="entry name" value="CsoR-like_DUF156"/>
    <property type="match status" value="1"/>
</dbReference>
<reference evidence="3 4" key="1">
    <citation type="submission" date="2012-02" db="EMBL/GenBank/DDBJ databases">
        <title>Complete genome sequence of Phycisphaera mikurensis NBRC 102666.</title>
        <authorList>
            <person name="Ankai A."/>
            <person name="Hosoyama A."/>
            <person name="Terui Y."/>
            <person name="Sekine M."/>
            <person name="Fukai R."/>
            <person name="Kato Y."/>
            <person name="Nakamura S."/>
            <person name="Yamada-Narita S."/>
            <person name="Kawakoshi A."/>
            <person name="Fukunaga Y."/>
            <person name="Yamazaki S."/>
            <person name="Fujita N."/>
        </authorList>
    </citation>
    <scope>NUCLEOTIDE SEQUENCE [LARGE SCALE GENOMIC DNA]</scope>
    <source>
        <strain evidence="4">NBRC 102666 / KCTC 22515 / FYK2301M01</strain>
    </source>
</reference>
<dbReference type="Pfam" id="PF02583">
    <property type="entry name" value="Trns_repr_metal"/>
    <property type="match status" value="1"/>
</dbReference>
<sequence>MAKKTRHKGDEAGRPAKTLHVDAEHKAAVGRRLRRIEGQVRGIEQMIEEDRYCVDILTQIAAVHSGLRAVAKETLRHHLRHCVRDAMANDPGSLERTIEELLEVYHRVR</sequence>
<evidence type="ECO:0000256" key="1">
    <source>
        <dbReference type="ARBA" id="ARBA00005260"/>
    </source>
</evidence>
<dbReference type="GO" id="GO:0003677">
    <property type="term" value="F:DNA binding"/>
    <property type="evidence" value="ECO:0007669"/>
    <property type="project" value="InterPro"/>
</dbReference>
<dbReference type="EMBL" id="AP012338">
    <property type="protein sequence ID" value="BAM04407.1"/>
    <property type="molecule type" value="Genomic_DNA"/>
</dbReference>
<dbReference type="InterPro" id="IPR038390">
    <property type="entry name" value="Metal_Tscrpt_repr_sf"/>
</dbReference>
<evidence type="ECO:0000313" key="3">
    <source>
        <dbReference type="EMBL" id="BAM04407.1"/>
    </source>
</evidence>
<dbReference type="eggNOG" id="COG1937">
    <property type="taxonomic scope" value="Bacteria"/>
</dbReference>
<evidence type="ECO:0000313" key="4">
    <source>
        <dbReference type="Proteomes" id="UP000007881"/>
    </source>
</evidence>
<dbReference type="HOGENOM" id="CLU_130332_0_0_0"/>
<dbReference type="STRING" id="1142394.PSMK_22480"/>
<dbReference type="InterPro" id="IPR003735">
    <property type="entry name" value="Metal_Tscrpt_repr"/>
</dbReference>
<protein>
    <submittedName>
        <fullName evidence="3">Putative repressor</fullName>
    </submittedName>
</protein>
<name>I0IGL9_PHYMF</name>
<keyword evidence="4" id="KW-1185">Reference proteome</keyword>
<feature type="compositionally biased region" description="Basic and acidic residues" evidence="2">
    <location>
        <begin position="8"/>
        <end position="20"/>
    </location>
</feature>
<comment type="similarity">
    <text evidence="1">Belongs to the FrmR/RcnR family.</text>
</comment>
<dbReference type="PANTHER" id="PTHR33677:SF3">
    <property type="entry name" value="COPPER-SENSING TRANSCRIPTIONAL REPRESSOR RICR"/>
    <property type="match status" value="1"/>
</dbReference>
<dbReference type="Proteomes" id="UP000007881">
    <property type="component" value="Chromosome"/>
</dbReference>
<dbReference type="GO" id="GO:0045892">
    <property type="term" value="P:negative regulation of DNA-templated transcription"/>
    <property type="evidence" value="ECO:0007669"/>
    <property type="project" value="UniProtKB-ARBA"/>
</dbReference>
<dbReference type="RefSeq" id="WP_014437625.1">
    <property type="nucleotide sequence ID" value="NC_017080.1"/>
</dbReference>
<dbReference type="AlphaFoldDB" id="I0IGL9"/>